<keyword evidence="4" id="KW-0808">Transferase</keyword>
<name>A0A848M442_PAELE</name>
<accession>A0A848M442</accession>
<gene>
    <name evidence="4" type="ORF">HII30_07965</name>
</gene>
<evidence type="ECO:0000313" key="5">
    <source>
        <dbReference type="Proteomes" id="UP000565468"/>
    </source>
</evidence>
<keyword evidence="2" id="KW-0472">Membrane</keyword>
<evidence type="ECO:0000313" key="4">
    <source>
        <dbReference type="EMBL" id="NMO95707.1"/>
    </source>
</evidence>
<feature type="domain" description="Bacterial sugar transferase" evidence="3">
    <location>
        <begin position="38"/>
        <end position="226"/>
    </location>
</feature>
<keyword evidence="2" id="KW-0812">Transmembrane</keyword>
<dbReference type="PANTHER" id="PTHR30576">
    <property type="entry name" value="COLANIC BIOSYNTHESIS UDP-GLUCOSE LIPID CARRIER TRANSFERASE"/>
    <property type="match status" value="1"/>
</dbReference>
<keyword evidence="5" id="KW-1185">Reference proteome</keyword>
<proteinExistence type="inferred from homology"/>
<dbReference type="RefSeq" id="WP_169504482.1">
    <property type="nucleotide sequence ID" value="NZ_JABBPN010000005.1"/>
</dbReference>
<dbReference type="AlphaFoldDB" id="A0A848M442"/>
<protein>
    <submittedName>
        <fullName evidence="4">Sugar transferase</fullName>
    </submittedName>
</protein>
<comment type="similarity">
    <text evidence="1">Belongs to the bacterial sugar transferase family.</text>
</comment>
<reference evidence="4 5" key="1">
    <citation type="submission" date="2020-04" db="EMBL/GenBank/DDBJ databases">
        <title>Paenibacillus algicola sp. nov., a novel marine bacterium producing alginate lyase.</title>
        <authorList>
            <person name="Huang H."/>
        </authorList>
    </citation>
    <scope>NUCLEOTIDE SEQUENCE [LARGE SCALE GENOMIC DNA]</scope>
    <source>
        <strain evidence="4 5">L7-75</strain>
    </source>
</reference>
<dbReference type="EMBL" id="JABBPN010000005">
    <property type="protein sequence ID" value="NMO95707.1"/>
    <property type="molecule type" value="Genomic_DNA"/>
</dbReference>
<evidence type="ECO:0000259" key="3">
    <source>
        <dbReference type="Pfam" id="PF02397"/>
    </source>
</evidence>
<comment type="caution">
    <text evidence="4">The sequence shown here is derived from an EMBL/GenBank/DDBJ whole genome shotgun (WGS) entry which is preliminary data.</text>
</comment>
<dbReference type="InterPro" id="IPR003362">
    <property type="entry name" value="Bact_transf"/>
</dbReference>
<sequence length="232" mass="26888">MYPNPQRNEAEIVLEGSPAYKGYVLERRSSRTPYLVAKRLMDVMLALVGLIFLSPLFIMVSLLIKLEDPKGSIFFYQTRVGKDEKPFRMYKFRSMVSNAEEQLEELLAQNEVRGAMFKMKEDPRITKIGKIIRKTSIDELPQLWNVIRGDMSLVGPRPALPREVEQYSAYDKQRLQVMPGCTGLWQVSGRNNLSFEEMLDLDLAYIDRRSLWLDVKVMLRTVKVMILPNSAY</sequence>
<dbReference type="GO" id="GO:0016780">
    <property type="term" value="F:phosphotransferase activity, for other substituted phosphate groups"/>
    <property type="evidence" value="ECO:0007669"/>
    <property type="project" value="TreeGrafter"/>
</dbReference>
<dbReference type="Pfam" id="PF02397">
    <property type="entry name" value="Bac_transf"/>
    <property type="match status" value="1"/>
</dbReference>
<dbReference type="Proteomes" id="UP000565468">
    <property type="component" value="Unassembled WGS sequence"/>
</dbReference>
<evidence type="ECO:0000256" key="1">
    <source>
        <dbReference type="ARBA" id="ARBA00006464"/>
    </source>
</evidence>
<organism evidence="4 5">
    <name type="scientific">Paenibacillus lemnae</name>
    <dbReference type="NCBI Taxonomy" id="1330551"/>
    <lineage>
        <taxon>Bacteria</taxon>
        <taxon>Bacillati</taxon>
        <taxon>Bacillota</taxon>
        <taxon>Bacilli</taxon>
        <taxon>Bacillales</taxon>
        <taxon>Paenibacillaceae</taxon>
        <taxon>Paenibacillus</taxon>
    </lineage>
</organism>
<feature type="transmembrane region" description="Helical" evidence="2">
    <location>
        <begin position="43"/>
        <end position="64"/>
    </location>
</feature>
<evidence type="ECO:0000256" key="2">
    <source>
        <dbReference type="SAM" id="Phobius"/>
    </source>
</evidence>
<dbReference type="PANTHER" id="PTHR30576:SF0">
    <property type="entry name" value="UNDECAPRENYL-PHOSPHATE N-ACETYLGALACTOSAMINYL 1-PHOSPHATE TRANSFERASE-RELATED"/>
    <property type="match status" value="1"/>
</dbReference>
<keyword evidence="2" id="KW-1133">Transmembrane helix</keyword>